<comment type="catalytic activity">
    <reaction evidence="9">
        <text>D-glyceraldehyde + ATP = D-glyceraldehyde 3-phosphate + ADP + H(+)</text>
        <dbReference type="Rhea" id="RHEA:13941"/>
        <dbReference type="ChEBI" id="CHEBI:15378"/>
        <dbReference type="ChEBI" id="CHEBI:17378"/>
        <dbReference type="ChEBI" id="CHEBI:30616"/>
        <dbReference type="ChEBI" id="CHEBI:59776"/>
        <dbReference type="ChEBI" id="CHEBI:456216"/>
        <dbReference type="EC" id="2.7.1.28"/>
    </reaction>
</comment>
<dbReference type="PANTHER" id="PTHR28629">
    <property type="entry name" value="TRIOKINASE/FMN CYCLASE"/>
    <property type="match status" value="1"/>
</dbReference>
<organism evidence="13 14">
    <name type="scientific">Sporothrix stenoceras</name>
    <dbReference type="NCBI Taxonomy" id="5173"/>
    <lineage>
        <taxon>Eukaryota</taxon>
        <taxon>Fungi</taxon>
        <taxon>Dikarya</taxon>
        <taxon>Ascomycota</taxon>
        <taxon>Pezizomycotina</taxon>
        <taxon>Sordariomycetes</taxon>
        <taxon>Sordariomycetidae</taxon>
        <taxon>Ophiostomatales</taxon>
        <taxon>Ophiostomataceae</taxon>
        <taxon>Sporothrix</taxon>
    </lineage>
</organism>
<name>A0ABR3YXE8_9PEZI</name>
<evidence type="ECO:0000256" key="9">
    <source>
        <dbReference type="ARBA" id="ARBA00047974"/>
    </source>
</evidence>
<dbReference type="InterPro" id="IPR012734">
    <property type="entry name" value="DhaK_ATP"/>
</dbReference>
<dbReference type="PROSITE" id="PS51480">
    <property type="entry name" value="DHAL"/>
    <property type="match status" value="1"/>
</dbReference>
<dbReference type="Gene3D" id="3.40.50.10440">
    <property type="entry name" value="Dihydroxyacetone kinase, domain 1"/>
    <property type="match status" value="1"/>
</dbReference>
<dbReference type="Pfam" id="PF02734">
    <property type="entry name" value="Dak2"/>
    <property type="match status" value="1"/>
</dbReference>
<dbReference type="PROSITE" id="PS51481">
    <property type="entry name" value="DHAK"/>
    <property type="match status" value="1"/>
</dbReference>
<evidence type="ECO:0000259" key="12">
    <source>
        <dbReference type="PROSITE" id="PS51481"/>
    </source>
</evidence>
<dbReference type="Pfam" id="PF02733">
    <property type="entry name" value="Dak1"/>
    <property type="match status" value="1"/>
</dbReference>
<evidence type="ECO:0000313" key="13">
    <source>
        <dbReference type="EMBL" id="KAL1892597.1"/>
    </source>
</evidence>
<evidence type="ECO:0000256" key="5">
    <source>
        <dbReference type="ARBA" id="ARBA00022741"/>
    </source>
</evidence>
<comment type="function">
    <text evidence="1">Catalyzes both the phosphorylation of dihydroxyacetone and of glyceraldehyde.</text>
</comment>
<comment type="catalytic activity">
    <reaction evidence="10">
        <text>dihydroxyacetone + ATP = dihydroxyacetone phosphate + ADP + H(+)</text>
        <dbReference type="Rhea" id="RHEA:15773"/>
        <dbReference type="ChEBI" id="CHEBI:15378"/>
        <dbReference type="ChEBI" id="CHEBI:16016"/>
        <dbReference type="ChEBI" id="CHEBI:30616"/>
        <dbReference type="ChEBI" id="CHEBI:57642"/>
        <dbReference type="ChEBI" id="CHEBI:456216"/>
        <dbReference type="EC" id="2.7.1.29"/>
    </reaction>
</comment>
<accession>A0ABR3YXE8</accession>
<evidence type="ECO:0000256" key="10">
    <source>
        <dbReference type="ARBA" id="ARBA00048898"/>
    </source>
</evidence>
<reference evidence="13 14" key="1">
    <citation type="journal article" date="2024" name="IMA Fungus">
        <title>IMA Genome - F19 : A genome assembly and annotation guide to empower mycologists, including annotated draft genome sequences of Ceratocystis pirilliformis, Diaporthe australafricana, Fusarium ophioides, Paecilomyces lecythidis, and Sporothrix stenoceras.</title>
        <authorList>
            <person name="Aylward J."/>
            <person name="Wilson A.M."/>
            <person name="Visagie C.M."/>
            <person name="Spraker J."/>
            <person name="Barnes I."/>
            <person name="Buitendag C."/>
            <person name="Ceriani C."/>
            <person name="Del Mar Angel L."/>
            <person name="du Plessis D."/>
            <person name="Fuchs T."/>
            <person name="Gasser K."/>
            <person name="Kramer D."/>
            <person name="Li W."/>
            <person name="Munsamy K."/>
            <person name="Piso A."/>
            <person name="Price J.L."/>
            <person name="Sonnekus B."/>
            <person name="Thomas C."/>
            <person name="van der Nest A."/>
            <person name="van Dijk A."/>
            <person name="van Heerden A."/>
            <person name="van Vuuren N."/>
            <person name="Yilmaz N."/>
            <person name="Duong T.A."/>
            <person name="van der Merwe N.A."/>
            <person name="Wingfield M.J."/>
            <person name="Wingfield B.D."/>
        </authorList>
    </citation>
    <scope>NUCLEOTIDE SEQUENCE [LARGE SCALE GENOMIC DNA]</scope>
    <source>
        <strain evidence="13 14">CMW 5346</strain>
    </source>
</reference>
<comment type="pathway">
    <text evidence="2">Polyol metabolism; glycerol fermentation; glycerone phosphate from glycerol (oxidative route): step 2/2.</text>
</comment>
<dbReference type="PANTHER" id="PTHR28629:SF4">
    <property type="entry name" value="TRIOKINASE_FMN CYCLASE"/>
    <property type="match status" value="1"/>
</dbReference>
<dbReference type="Proteomes" id="UP001583186">
    <property type="component" value="Unassembled WGS sequence"/>
</dbReference>
<evidence type="ECO:0000256" key="8">
    <source>
        <dbReference type="ARBA" id="ARBA00022840"/>
    </source>
</evidence>
<proteinExistence type="inferred from homology"/>
<dbReference type="EMBL" id="JAWCUI010000043">
    <property type="protein sequence ID" value="KAL1892597.1"/>
    <property type="molecule type" value="Genomic_DNA"/>
</dbReference>
<gene>
    <name evidence="13" type="primary">DAK2</name>
    <name evidence="13" type="ORF">Sste5346_006882</name>
</gene>
<keyword evidence="4" id="KW-0808">Transferase</keyword>
<evidence type="ECO:0000256" key="1">
    <source>
        <dbReference type="ARBA" id="ARBA00003264"/>
    </source>
</evidence>
<comment type="caution">
    <text evidence="13">The sequence shown here is derived from an EMBL/GenBank/DDBJ whole genome shotgun (WGS) entry which is preliminary data.</text>
</comment>
<evidence type="ECO:0000259" key="11">
    <source>
        <dbReference type="PROSITE" id="PS51480"/>
    </source>
</evidence>
<keyword evidence="14" id="KW-1185">Reference proteome</keyword>
<evidence type="ECO:0000256" key="3">
    <source>
        <dbReference type="ARBA" id="ARBA00008757"/>
    </source>
</evidence>
<dbReference type="SUPFAM" id="SSF82549">
    <property type="entry name" value="DAK1/DegV-like"/>
    <property type="match status" value="1"/>
</dbReference>
<evidence type="ECO:0000256" key="2">
    <source>
        <dbReference type="ARBA" id="ARBA00004778"/>
    </source>
</evidence>
<protein>
    <submittedName>
        <fullName evidence="13">Dihydroxyacetone kinase 2</fullName>
    </submittedName>
</protein>
<dbReference type="InterPro" id="IPR036117">
    <property type="entry name" value="DhaL_dom_sf"/>
</dbReference>
<evidence type="ECO:0000256" key="4">
    <source>
        <dbReference type="ARBA" id="ARBA00022679"/>
    </source>
</evidence>
<keyword evidence="8" id="KW-0067">ATP-binding</keyword>
<dbReference type="GO" id="GO:0016301">
    <property type="term" value="F:kinase activity"/>
    <property type="evidence" value="ECO:0007669"/>
    <property type="project" value="UniProtKB-KW"/>
</dbReference>
<evidence type="ECO:0000256" key="7">
    <source>
        <dbReference type="ARBA" id="ARBA00022798"/>
    </source>
</evidence>
<dbReference type="Gene3D" id="3.30.1180.20">
    <property type="entry name" value="Dihydroxyacetone kinase, domain 2"/>
    <property type="match status" value="1"/>
</dbReference>
<keyword evidence="6 13" id="KW-0418">Kinase</keyword>
<dbReference type="SMART" id="SM01120">
    <property type="entry name" value="Dak2"/>
    <property type="match status" value="1"/>
</dbReference>
<evidence type="ECO:0000256" key="6">
    <source>
        <dbReference type="ARBA" id="ARBA00022777"/>
    </source>
</evidence>
<dbReference type="InterPro" id="IPR050861">
    <property type="entry name" value="Dihydroxyacetone_Kinase"/>
</dbReference>
<dbReference type="SUPFAM" id="SSF101473">
    <property type="entry name" value="DhaL-like"/>
    <property type="match status" value="1"/>
</dbReference>
<dbReference type="Gene3D" id="1.25.40.340">
    <property type="match status" value="1"/>
</dbReference>
<comment type="similarity">
    <text evidence="3">Belongs to the dihydroxyacetone kinase (DAK) family.</text>
</comment>
<keyword evidence="5" id="KW-0547">Nucleotide-binding</keyword>
<keyword evidence="7" id="KW-0319">Glycerol metabolism</keyword>
<dbReference type="InterPro" id="IPR004007">
    <property type="entry name" value="DhaL_dom"/>
</dbReference>
<evidence type="ECO:0000313" key="14">
    <source>
        <dbReference type="Proteomes" id="UP001583186"/>
    </source>
</evidence>
<feature type="domain" description="DhaK" evidence="12">
    <location>
        <begin position="10"/>
        <end position="334"/>
    </location>
</feature>
<feature type="domain" description="DhaL" evidence="11">
    <location>
        <begin position="374"/>
        <end position="572"/>
    </location>
</feature>
<dbReference type="NCBIfam" id="TIGR02361">
    <property type="entry name" value="dak_ATP"/>
    <property type="match status" value="1"/>
</dbReference>
<dbReference type="InterPro" id="IPR004006">
    <property type="entry name" value="DhaK_dom"/>
</dbReference>
<sequence>MSLGKHFINGVADPITRALQVALLHDPFLRLISDDKVLYRDDGRSDRVRIVAGGGSGHEPAYAGYLGEGMLDVAVVGHIFASPSASQISAGLRAASTEEGFLMVVKNYTGDKLNYGLAAEKAKADGRAVNVVFVEDDVAVEGNALVGQRGLAGIVLVLKAAGAKAATGASLDEVTRVAQQTASSLVTATASLDRCSVPNRDAQESLPFDELEYGMGIHNEPGTTRAKLVSLEETVERVLGMLFQTSDSDRWHPVGEVGVMVNNLGGLSVLELNVVADEVLRQLQTNHKGVQAVRLIVGTFLTSLDGPGFSVTLVRLDDAEILKFLDAPTTAPAWPHKVSDVSGGRLSLTQQIVPPTTPLPEAASQAKETAYPTSAFGRLLDRIEATTRADEPLITKYDTIAGDGDCGETLLSGVQALRKEYESYGHSEILPSQAFRQAATAAERGMGGTSGALYAIFLNAVSTALRKPQSKDGAPIFTALNDGLGELYRYTLARKGHRTLMDALIPFVETLQTTGSLSESYSAAKSGAESTRQMHAAMGRASYVGQDVFDQHGGIPDPGALGVVSVIRGIVEVLGLVEVKEEKA</sequence>